<gene>
    <name evidence="4" type="ORF">CNF02_07485</name>
</gene>
<dbReference type="Gene3D" id="3.40.605.10">
    <property type="entry name" value="Aldehyde Dehydrogenase, Chain A, domain 1"/>
    <property type="match status" value="1"/>
</dbReference>
<organism evidence="4 5">
    <name type="scientific">OM182 bacterium MED-G28</name>
    <dbReference type="NCBI Taxonomy" id="1986256"/>
    <lineage>
        <taxon>Bacteria</taxon>
        <taxon>Pseudomonadati</taxon>
        <taxon>Pseudomonadota</taxon>
        <taxon>Gammaproteobacteria</taxon>
        <taxon>OMG group</taxon>
        <taxon>OM182 clade</taxon>
    </lineage>
</organism>
<dbReference type="AlphaFoldDB" id="A0A2A5WBS5"/>
<name>A0A2A5WBS5_9GAMM</name>
<comment type="similarity">
    <text evidence="1">Belongs to the aldehyde dehydrogenase family.</text>
</comment>
<evidence type="ECO:0000313" key="4">
    <source>
        <dbReference type="EMBL" id="PDH33862.1"/>
    </source>
</evidence>
<sequence length="471" mass="50677">MVPGASAADVVEITSPYDGSVVGSVERIDEEGADRALNNASELFNDRSRWLPVHERVEVLEKTAELMQAQFDELVNLALSEGGKPFTDSQVEVDRAIDGMKNCIECVRSEHGTEIPMGINPASSNRLAMTSKEPIGPVMAVSAFNHPLNLIVHQVGPAVASGCPVIVKPASDTALSCFKFVELLREAGLPAEYAQAVAVTSNVTATNMVTDPRIAFFSFIGSGKVGWMLKSKLAPGTRCALEHGGAAPVIVAEDADLDAMLPLLAKGGFYHAGQVCVSVQRIFAHQSIAETIAKKLSEMADTLIVGDPADPATEVGPMIRHEETDRVEKWVQEAVAMGAELVTGGEKISAALYKPTVLLNPPTDVSLSKNEVFGPIVSVFSCKNMEEAINMANDVPFSFQASVMTQDIDKAMYAYRHLNASAVMVNDHTAFRVDWMPFTGLRQSGYGVGGIPYTYDDMQIEKMLVVKSKNL</sequence>
<protein>
    <submittedName>
        <fullName evidence="4">Aldehyde dehydrogenase</fullName>
    </submittedName>
</protein>
<dbReference type="SUPFAM" id="SSF53720">
    <property type="entry name" value="ALDH-like"/>
    <property type="match status" value="1"/>
</dbReference>
<dbReference type="Pfam" id="PF00171">
    <property type="entry name" value="Aldedh"/>
    <property type="match status" value="1"/>
</dbReference>
<dbReference type="PANTHER" id="PTHR42991">
    <property type="entry name" value="ALDEHYDE DEHYDROGENASE"/>
    <property type="match status" value="1"/>
</dbReference>
<evidence type="ECO:0000259" key="3">
    <source>
        <dbReference type="Pfam" id="PF00171"/>
    </source>
</evidence>
<accession>A0A2A5WBS5</accession>
<dbReference type="InterPro" id="IPR015590">
    <property type="entry name" value="Aldehyde_DH_dom"/>
</dbReference>
<evidence type="ECO:0000313" key="5">
    <source>
        <dbReference type="Proteomes" id="UP000219329"/>
    </source>
</evidence>
<dbReference type="InterPro" id="IPR016161">
    <property type="entry name" value="Ald_DH/histidinol_DH"/>
</dbReference>
<keyword evidence="2" id="KW-0560">Oxidoreductase</keyword>
<dbReference type="EMBL" id="NTJZ01000006">
    <property type="protein sequence ID" value="PDH33862.1"/>
    <property type="molecule type" value="Genomic_DNA"/>
</dbReference>
<dbReference type="PANTHER" id="PTHR42991:SF1">
    <property type="entry name" value="ALDEHYDE DEHYDROGENASE"/>
    <property type="match status" value="1"/>
</dbReference>
<evidence type="ECO:0000256" key="1">
    <source>
        <dbReference type="ARBA" id="ARBA00009986"/>
    </source>
</evidence>
<evidence type="ECO:0000256" key="2">
    <source>
        <dbReference type="ARBA" id="ARBA00023002"/>
    </source>
</evidence>
<reference evidence="4 5" key="1">
    <citation type="submission" date="2017-08" db="EMBL/GenBank/DDBJ databases">
        <title>Fine stratification of microbial communities through a metagenomic profile of the photic zone.</title>
        <authorList>
            <person name="Haro-Moreno J.M."/>
            <person name="Lopez-Perez M."/>
            <person name="De La Torre J."/>
            <person name="Picazo A."/>
            <person name="Camacho A."/>
            <person name="Rodriguez-Valera F."/>
        </authorList>
    </citation>
    <scope>NUCLEOTIDE SEQUENCE [LARGE SCALE GENOMIC DNA]</scope>
    <source>
        <strain evidence="4">MED-G28</strain>
    </source>
</reference>
<dbReference type="InterPro" id="IPR051020">
    <property type="entry name" value="ALDH-related_metabolic_enz"/>
</dbReference>
<dbReference type="Proteomes" id="UP000219329">
    <property type="component" value="Unassembled WGS sequence"/>
</dbReference>
<comment type="caution">
    <text evidence="4">The sequence shown here is derived from an EMBL/GenBank/DDBJ whole genome shotgun (WGS) entry which is preliminary data.</text>
</comment>
<feature type="domain" description="Aldehyde dehydrogenase" evidence="3">
    <location>
        <begin position="9"/>
        <end position="459"/>
    </location>
</feature>
<dbReference type="InterPro" id="IPR016163">
    <property type="entry name" value="Ald_DH_C"/>
</dbReference>
<dbReference type="InterPro" id="IPR016162">
    <property type="entry name" value="Ald_DH_N"/>
</dbReference>
<proteinExistence type="inferred from homology"/>
<dbReference type="GO" id="GO:0008911">
    <property type="term" value="F:lactaldehyde dehydrogenase (NAD+) activity"/>
    <property type="evidence" value="ECO:0007669"/>
    <property type="project" value="TreeGrafter"/>
</dbReference>
<dbReference type="Gene3D" id="3.40.309.10">
    <property type="entry name" value="Aldehyde Dehydrogenase, Chain A, domain 2"/>
    <property type="match status" value="1"/>
</dbReference>